<reference evidence="1 2" key="1">
    <citation type="submission" date="2017-09" db="EMBL/GenBank/DDBJ databases">
        <title>Metagenomic Analysis Reveals Denitrifying Candidatus Accumulibacter and Flanking Population as a Source of N2O.</title>
        <authorList>
            <person name="Gao H."/>
            <person name="Mao Y."/>
            <person name="Zhao X."/>
            <person name="Liu W.-T."/>
            <person name="Zhang T."/>
            <person name="Wells G."/>
        </authorList>
    </citation>
    <scope>NUCLEOTIDE SEQUENCE [LARGE SCALE GENOMIC DNA]</scope>
    <source>
        <strain evidence="1">CANDO_2_IC</strain>
    </source>
</reference>
<dbReference type="AlphaFoldDB" id="A0A6A7RSC8"/>
<protein>
    <submittedName>
        <fullName evidence="1">Uncharacterized protein</fullName>
    </submittedName>
</protein>
<dbReference type="EMBL" id="PDHS01000161">
    <property type="protein sequence ID" value="MQM30375.1"/>
    <property type="molecule type" value="Genomic_DNA"/>
</dbReference>
<name>A0A6A7RSC8_9PROT</name>
<accession>A0A6A7RSC8</accession>
<comment type="caution">
    <text evidence="1">The sequence shown here is derived from an EMBL/GenBank/DDBJ whole genome shotgun (WGS) entry which is preliminary data.</text>
</comment>
<proteinExistence type="predicted"/>
<organism evidence="1 2">
    <name type="scientific">Candidatus Accumulibacter phosphatis</name>
    <dbReference type="NCBI Taxonomy" id="327160"/>
    <lineage>
        <taxon>Bacteria</taxon>
        <taxon>Pseudomonadati</taxon>
        <taxon>Pseudomonadota</taxon>
        <taxon>Betaproteobacteria</taxon>
        <taxon>Candidatus Accumulibacter</taxon>
    </lineage>
</organism>
<evidence type="ECO:0000313" key="1">
    <source>
        <dbReference type="EMBL" id="MQM30375.1"/>
    </source>
</evidence>
<evidence type="ECO:0000313" key="2">
    <source>
        <dbReference type="Proteomes" id="UP000342300"/>
    </source>
</evidence>
<sequence>MPALGRYAKMYITTLSHLMTFAREMASFRSASCRSKSSLLGKRPASADSKFPCGQGLPYDAYPFHIRKMGTTDGQFLTSLRLKGKLPARLLDEKLPHAT</sequence>
<gene>
    <name evidence="1" type="ORF">CRU78_07465</name>
</gene>
<dbReference type="Proteomes" id="UP000342300">
    <property type="component" value="Unassembled WGS sequence"/>
</dbReference>